<keyword evidence="2" id="KW-1185">Reference proteome</keyword>
<sequence>MRTASNQKKGFMTITAHFIVDSWTLQSRILRREFCIGDLELACEGLKMPNLE</sequence>
<dbReference type="Proteomes" id="UP000828048">
    <property type="component" value="Chromosome 2"/>
</dbReference>
<evidence type="ECO:0000313" key="1">
    <source>
        <dbReference type="EMBL" id="KAH7835178.1"/>
    </source>
</evidence>
<name>A0ACB7X352_9ERIC</name>
<proteinExistence type="predicted"/>
<evidence type="ECO:0000313" key="2">
    <source>
        <dbReference type="Proteomes" id="UP000828048"/>
    </source>
</evidence>
<comment type="caution">
    <text evidence="1">The sequence shown here is derived from an EMBL/GenBank/DDBJ whole genome shotgun (WGS) entry which is preliminary data.</text>
</comment>
<dbReference type="EMBL" id="CM037152">
    <property type="protein sequence ID" value="KAH7835178.1"/>
    <property type="molecule type" value="Genomic_DNA"/>
</dbReference>
<gene>
    <name evidence="1" type="ORF">Vadar_023583</name>
</gene>
<reference evidence="1 2" key="1">
    <citation type="journal article" date="2021" name="Hortic Res">
        <title>High-quality reference genome and annotation aids understanding of berry development for evergreen blueberry (Vaccinium darrowii).</title>
        <authorList>
            <person name="Yu J."/>
            <person name="Hulse-Kemp A.M."/>
            <person name="Babiker E."/>
            <person name="Staton M."/>
        </authorList>
    </citation>
    <scope>NUCLEOTIDE SEQUENCE [LARGE SCALE GENOMIC DNA]</scope>
    <source>
        <strain evidence="2">cv. NJ 8807/NJ 8810</strain>
        <tissue evidence="1">Young leaf</tissue>
    </source>
</reference>
<accession>A0ACB7X352</accession>
<protein>
    <submittedName>
        <fullName evidence="1">Uncharacterized protein</fullName>
    </submittedName>
</protein>
<organism evidence="1 2">
    <name type="scientific">Vaccinium darrowii</name>
    <dbReference type="NCBI Taxonomy" id="229202"/>
    <lineage>
        <taxon>Eukaryota</taxon>
        <taxon>Viridiplantae</taxon>
        <taxon>Streptophyta</taxon>
        <taxon>Embryophyta</taxon>
        <taxon>Tracheophyta</taxon>
        <taxon>Spermatophyta</taxon>
        <taxon>Magnoliopsida</taxon>
        <taxon>eudicotyledons</taxon>
        <taxon>Gunneridae</taxon>
        <taxon>Pentapetalae</taxon>
        <taxon>asterids</taxon>
        <taxon>Ericales</taxon>
        <taxon>Ericaceae</taxon>
        <taxon>Vaccinioideae</taxon>
        <taxon>Vaccinieae</taxon>
        <taxon>Vaccinium</taxon>
    </lineage>
</organism>